<organism evidence="1 2">
    <name type="scientific">Cuneatibacter caecimuris</name>
    <dbReference type="NCBI Taxonomy" id="1796618"/>
    <lineage>
        <taxon>Bacteria</taxon>
        <taxon>Bacillati</taxon>
        <taxon>Bacillota</taxon>
        <taxon>Clostridia</taxon>
        <taxon>Lachnospirales</taxon>
        <taxon>Lachnospiraceae</taxon>
        <taxon>Cuneatibacter</taxon>
    </lineage>
</organism>
<dbReference type="RefSeq" id="WP_165388939.1">
    <property type="nucleotide sequence ID" value="NZ_SGXF01000007.1"/>
</dbReference>
<dbReference type="InterPro" id="IPR029062">
    <property type="entry name" value="Class_I_gatase-like"/>
</dbReference>
<reference evidence="1 2" key="1">
    <citation type="submission" date="2019-02" db="EMBL/GenBank/DDBJ databases">
        <title>Genomic Encyclopedia of Type Strains, Phase IV (KMG-IV): sequencing the most valuable type-strain genomes for metagenomic binning, comparative biology and taxonomic classification.</title>
        <authorList>
            <person name="Goeker M."/>
        </authorList>
    </citation>
    <scope>NUCLEOTIDE SEQUENCE [LARGE SCALE GENOMIC DNA]</scope>
    <source>
        <strain evidence="1 2">DSM 29486</strain>
    </source>
</reference>
<dbReference type="SUPFAM" id="SSF52317">
    <property type="entry name" value="Class I glutamine amidotransferase-like"/>
    <property type="match status" value="1"/>
</dbReference>
<dbReference type="PANTHER" id="PTHR43235:SF1">
    <property type="entry name" value="GLUTAMINE AMIDOTRANSFERASE PB2B2.05-RELATED"/>
    <property type="match status" value="1"/>
</dbReference>
<keyword evidence="1" id="KW-0315">Glutamine amidotransferase</keyword>
<evidence type="ECO:0000313" key="2">
    <source>
        <dbReference type="Proteomes" id="UP000292927"/>
    </source>
</evidence>
<protein>
    <submittedName>
        <fullName evidence="1">Putative glutamine amidotransferase</fullName>
    </submittedName>
</protein>
<dbReference type="InterPro" id="IPR011697">
    <property type="entry name" value="Peptidase_C26"/>
</dbReference>
<dbReference type="GO" id="GO:0006598">
    <property type="term" value="P:polyamine catabolic process"/>
    <property type="evidence" value="ECO:0007669"/>
    <property type="project" value="TreeGrafter"/>
</dbReference>
<dbReference type="InterPro" id="IPR044668">
    <property type="entry name" value="PuuD-like"/>
</dbReference>
<dbReference type="CDD" id="cd01745">
    <property type="entry name" value="GATase1_2"/>
    <property type="match status" value="1"/>
</dbReference>
<keyword evidence="1" id="KW-0808">Transferase</keyword>
<keyword evidence="2" id="KW-1185">Reference proteome</keyword>
<dbReference type="PROSITE" id="PS51273">
    <property type="entry name" value="GATASE_TYPE_1"/>
    <property type="match status" value="1"/>
</dbReference>
<dbReference type="PANTHER" id="PTHR43235">
    <property type="entry name" value="GLUTAMINE AMIDOTRANSFERASE PB2B2.05-RELATED"/>
    <property type="match status" value="1"/>
</dbReference>
<comment type="caution">
    <text evidence="1">The sequence shown here is derived from an EMBL/GenBank/DDBJ whole genome shotgun (WGS) entry which is preliminary data.</text>
</comment>
<gene>
    <name evidence="1" type="ORF">EV209_2857</name>
</gene>
<dbReference type="GO" id="GO:0005829">
    <property type="term" value="C:cytosol"/>
    <property type="evidence" value="ECO:0007669"/>
    <property type="project" value="TreeGrafter"/>
</dbReference>
<dbReference type="Pfam" id="PF07722">
    <property type="entry name" value="Peptidase_C26"/>
    <property type="match status" value="1"/>
</dbReference>
<dbReference type="GO" id="GO:0033969">
    <property type="term" value="F:gamma-glutamyl-gamma-aminobutyrate hydrolase activity"/>
    <property type="evidence" value="ECO:0007669"/>
    <property type="project" value="TreeGrafter"/>
</dbReference>
<name>A0A4Q7NZ92_9FIRM</name>
<proteinExistence type="predicted"/>
<dbReference type="AlphaFoldDB" id="A0A4Q7NZ92"/>
<sequence>MKETVIGMLEMGTDTEERRYFRQQYLDRLEEYGARVKMIPQHQDSGTMREAIQGCRGILFPGGVDPDPSLYGQTRRACCGQVDRHRDRAEICLYQCIRNTALPVLGICRGLQILNILEGGTLYQDIKEAGKKLQKHRDSSDPSKPLHQIRILPGSRLEAILGCRECAVNSMHHQAAALTAPSLQISACSDDGLTEALEMPDHPFFIAVQWHPEHMAKDRIQQKIFSAFIHAAEL</sequence>
<dbReference type="Proteomes" id="UP000292927">
    <property type="component" value="Unassembled WGS sequence"/>
</dbReference>
<accession>A0A4Q7NZ92</accession>
<dbReference type="GO" id="GO:0016740">
    <property type="term" value="F:transferase activity"/>
    <property type="evidence" value="ECO:0007669"/>
    <property type="project" value="UniProtKB-KW"/>
</dbReference>
<dbReference type="Gene3D" id="3.40.50.880">
    <property type="match status" value="1"/>
</dbReference>
<dbReference type="EMBL" id="SGXF01000007">
    <property type="protein sequence ID" value="RZS92786.1"/>
    <property type="molecule type" value="Genomic_DNA"/>
</dbReference>
<evidence type="ECO:0000313" key="1">
    <source>
        <dbReference type="EMBL" id="RZS92786.1"/>
    </source>
</evidence>